<dbReference type="Pfam" id="PF08447">
    <property type="entry name" value="PAS_3"/>
    <property type="match status" value="1"/>
</dbReference>
<dbReference type="SUPFAM" id="SSF55073">
    <property type="entry name" value="Nucleotide cyclase"/>
    <property type="match status" value="1"/>
</dbReference>
<dbReference type="InterPro" id="IPR029787">
    <property type="entry name" value="Nucleotide_cyclase"/>
</dbReference>
<evidence type="ECO:0000259" key="1">
    <source>
        <dbReference type="PROSITE" id="PS50112"/>
    </source>
</evidence>
<dbReference type="CDD" id="cd01949">
    <property type="entry name" value="GGDEF"/>
    <property type="match status" value="1"/>
</dbReference>
<sequence>METKLLEKFYKNSPTAYSCQKAVFDDKGIPLQYIILDYNPAYKEMMGLHNNNVINQKLDLPTDWEEFNIKQCIIDTVIKEEQTQFTIYHQQKWLRIILFPIDGDIFGCIYFDITKEYLQDKDIEGFLKVNIDMLTITNTDGYFLRVNQASERVLGYKPEELEGKSVKSIVHEDDIPKTLEVLREINEQKNIFSFINRVRCKNGHYRYLEWHNVVNGNFIYSSIRDITDRRQLEKELFEKNENLAQLTEELTEMNRFLKTLAITDDLTGLYNRHYLDIKVEEEMRRADQANEPLSMIIIDLDFFKKVNDQWGHPVGDKVLKETAGLLKGIIRKSDILVRLGGEEFLIVLPNTKISDACIIAERIRITIEENHYPIAGHLTASLGVANKLPLETYNNWYERTDNALYKAKNSKRNCVVHSTSTLLV</sequence>
<proteinExistence type="predicted"/>
<dbReference type="NCBIfam" id="TIGR00229">
    <property type="entry name" value="sensory_box"/>
    <property type="match status" value="1"/>
</dbReference>
<dbReference type="Pfam" id="PF00990">
    <property type="entry name" value="GGDEF"/>
    <property type="match status" value="1"/>
</dbReference>
<dbReference type="Proteomes" id="UP000219636">
    <property type="component" value="Unassembled WGS sequence"/>
</dbReference>
<dbReference type="PROSITE" id="PS50112">
    <property type="entry name" value="PAS"/>
    <property type="match status" value="1"/>
</dbReference>
<feature type="domain" description="PAS" evidence="1">
    <location>
        <begin position="119"/>
        <end position="189"/>
    </location>
</feature>
<dbReference type="InterPro" id="IPR000014">
    <property type="entry name" value="PAS"/>
</dbReference>
<gene>
    <name evidence="3" type="ORF">SAMN05880501_10258</name>
</gene>
<dbReference type="GO" id="GO:0052621">
    <property type="term" value="F:diguanylate cyclase activity"/>
    <property type="evidence" value="ECO:0007669"/>
    <property type="project" value="TreeGrafter"/>
</dbReference>
<dbReference type="InterPro" id="IPR013655">
    <property type="entry name" value="PAS_fold_3"/>
</dbReference>
<dbReference type="PANTHER" id="PTHR45138">
    <property type="entry name" value="REGULATORY COMPONENTS OF SENSORY TRANSDUCTION SYSTEM"/>
    <property type="match status" value="1"/>
</dbReference>
<dbReference type="InterPro" id="IPR050469">
    <property type="entry name" value="Diguanylate_Cyclase"/>
</dbReference>
<dbReference type="Gene3D" id="3.30.70.270">
    <property type="match status" value="1"/>
</dbReference>
<dbReference type="AlphaFoldDB" id="A0A285RW23"/>
<protein>
    <submittedName>
        <fullName evidence="3">PAS domain S-box-containing protein/diguanylate cyclase (GGDEF)-like protein</fullName>
    </submittedName>
</protein>
<dbReference type="FunFam" id="3.30.70.270:FF:000001">
    <property type="entry name" value="Diguanylate cyclase domain protein"/>
    <property type="match status" value="1"/>
</dbReference>
<name>A0A285RW23_9BACL</name>
<evidence type="ECO:0000259" key="2">
    <source>
        <dbReference type="PROSITE" id="PS50887"/>
    </source>
</evidence>
<dbReference type="SUPFAM" id="SSF55785">
    <property type="entry name" value="PYP-like sensor domain (PAS domain)"/>
    <property type="match status" value="1"/>
</dbReference>
<dbReference type="PANTHER" id="PTHR45138:SF9">
    <property type="entry name" value="DIGUANYLATE CYCLASE DGCM-RELATED"/>
    <property type="match status" value="1"/>
</dbReference>
<dbReference type="Pfam" id="PF13426">
    <property type="entry name" value="PAS_9"/>
    <property type="match status" value="1"/>
</dbReference>
<accession>A0A285RW23</accession>
<keyword evidence="4" id="KW-1185">Reference proteome</keyword>
<dbReference type="SMART" id="SM00091">
    <property type="entry name" value="PAS"/>
    <property type="match status" value="1"/>
</dbReference>
<reference evidence="4" key="1">
    <citation type="submission" date="2017-08" db="EMBL/GenBank/DDBJ databases">
        <authorList>
            <person name="Varghese N."/>
            <person name="Submissions S."/>
        </authorList>
    </citation>
    <scope>NUCLEOTIDE SEQUENCE [LARGE SCALE GENOMIC DNA]</scope>
    <source>
        <strain evidence="4">JC22</strain>
    </source>
</reference>
<dbReference type="CDD" id="cd00130">
    <property type="entry name" value="PAS"/>
    <property type="match status" value="1"/>
</dbReference>
<dbReference type="SMART" id="SM00267">
    <property type="entry name" value="GGDEF"/>
    <property type="match status" value="1"/>
</dbReference>
<evidence type="ECO:0000313" key="3">
    <source>
        <dbReference type="EMBL" id="SOB98607.1"/>
    </source>
</evidence>
<dbReference type="NCBIfam" id="TIGR00254">
    <property type="entry name" value="GGDEF"/>
    <property type="match status" value="1"/>
</dbReference>
<dbReference type="EMBL" id="OBMQ01000002">
    <property type="protein sequence ID" value="SOB98607.1"/>
    <property type="molecule type" value="Genomic_DNA"/>
</dbReference>
<dbReference type="InterPro" id="IPR043128">
    <property type="entry name" value="Rev_trsase/Diguanyl_cyclase"/>
</dbReference>
<dbReference type="InterPro" id="IPR035965">
    <property type="entry name" value="PAS-like_dom_sf"/>
</dbReference>
<feature type="domain" description="GGDEF" evidence="2">
    <location>
        <begin position="291"/>
        <end position="420"/>
    </location>
</feature>
<dbReference type="Gene3D" id="3.30.450.20">
    <property type="entry name" value="PAS domain"/>
    <property type="match status" value="1"/>
</dbReference>
<organism evidence="3 4">
    <name type="scientific">Ureibacillus xyleni</name>
    <dbReference type="NCBI Taxonomy" id="614648"/>
    <lineage>
        <taxon>Bacteria</taxon>
        <taxon>Bacillati</taxon>
        <taxon>Bacillota</taxon>
        <taxon>Bacilli</taxon>
        <taxon>Bacillales</taxon>
        <taxon>Caryophanaceae</taxon>
        <taxon>Ureibacillus</taxon>
    </lineage>
</organism>
<dbReference type="PROSITE" id="PS50887">
    <property type="entry name" value="GGDEF"/>
    <property type="match status" value="1"/>
</dbReference>
<evidence type="ECO:0000313" key="4">
    <source>
        <dbReference type="Proteomes" id="UP000219636"/>
    </source>
</evidence>
<dbReference type="InterPro" id="IPR000160">
    <property type="entry name" value="GGDEF_dom"/>
</dbReference>